<dbReference type="Proteomes" id="UP001141552">
    <property type="component" value="Unassembled WGS sequence"/>
</dbReference>
<dbReference type="CDD" id="cd12916">
    <property type="entry name" value="VKOR_1"/>
    <property type="match status" value="1"/>
</dbReference>
<reference evidence="13" key="1">
    <citation type="submission" date="2022-02" db="EMBL/GenBank/DDBJ databases">
        <authorList>
            <person name="Henning P.M."/>
            <person name="McCubbin A.G."/>
            <person name="Shore J.S."/>
        </authorList>
    </citation>
    <scope>NUCLEOTIDE SEQUENCE</scope>
    <source>
        <strain evidence="13">F60SS</strain>
        <tissue evidence="13">Leaves</tissue>
    </source>
</reference>
<dbReference type="AlphaFoldDB" id="A0A9Q0G492"/>
<comment type="caution">
    <text evidence="13">The sequence shown here is derived from an EMBL/GenBank/DDBJ whole genome shotgun (WGS) entry which is preliminary data.</text>
</comment>
<evidence type="ECO:0000256" key="3">
    <source>
        <dbReference type="ARBA" id="ARBA00022692"/>
    </source>
</evidence>
<dbReference type="GO" id="GO:0016020">
    <property type="term" value="C:membrane"/>
    <property type="evidence" value="ECO:0007669"/>
    <property type="project" value="UniProtKB-SubCell"/>
</dbReference>
<comment type="similarity">
    <text evidence="2">Belongs to the VKOR family.</text>
</comment>
<feature type="transmembrane region" description="Helical" evidence="11">
    <location>
        <begin position="171"/>
        <end position="189"/>
    </location>
</feature>
<evidence type="ECO:0000256" key="7">
    <source>
        <dbReference type="ARBA" id="ARBA00023136"/>
    </source>
</evidence>
<dbReference type="Gene3D" id="3.40.30.10">
    <property type="entry name" value="Glutaredoxin"/>
    <property type="match status" value="1"/>
</dbReference>
<keyword evidence="5 11" id="KW-1133">Transmembrane helix</keyword>
<dbReference type="InterPro" id="IPR044698">
    <property type="entry name" value="VKOR/LTO1"/>
</dbReference>
<evidence type="ECO:0000313" key="14">
    <source>
        <dbReference type="Proteomes" id="UP001141552"/>
    </source>
</evidence>
<accession>A0A9Q0G492</accession>
<dbReference type="InterPro" id="IPR012932">
    <property type="entry name" value="VKOR"/>
</dbReference>
<evidence type="ECO:0000259" key="12">
    <source>
        <dbReference type="SMART" id="SM00756"/>
    </source>
</evidence>
<dbReference type="PANTHER" id="PTHR34573:SF1">
    <property type="entry name" value="VITAMIN K EPOXIDE REDUCTASE DOMAIN-CONTAINING PROTEIN"/>
    <property type="match status" value="1"/>
</dbReference>
<protein>
    <recommendedName>
        <fullName evidence="12">Vitamin K epoxide reductase domain-containing protein</fullName>
    </recommendedName>
</protein>
<reference evidence="13" key="2">
    <citation type="journal article" date="2023" name="Plants (Basel)">
        <title>Annotation of the Turnera subulata (Passifloraceae) Draft Genome Reveals the S-Locus Evolved after the Divergence of Turneroideae from Passifloroideae in a Stepwise Manner.</title>
        <authorList>
            <person name="Henning P.M."/>
            <person name="Roalson E.H."/>
            <person name="Mir W."/>
            <person name="McCubbin A.G."/>
            <person name="Shore J.S."/>
        </authorList>
    </citation>
    <scope>NUCLEOTIDE SEQUENCE</scope>
    <source>
        <strain evidence="13">F60SS</strain>
    </source>
</reference>
<sequence>MATALTVSPPPPFFPRGASSHLPPPCRSLISLTQLKHFDGWRMKCTSSRPSQDTEPEADTSPSPSPAPSASTPSSPSSSSGDSAYSWSAALGGLGFCETAYLTYLKLTDSDAFCPAGGGSCGDVLNSDYAAVFGVPLPLIGMAAYGLVAALSLQLREKALPFGIGESNGRWILLGTTTSMAAASGYFLYILSTKLAGVTCAYCLASALLSFSLFFITLKDFELQEVQKQLSLQICIASLVIFTLNTSYADSRPISSSGAEINLPYVTTEVTTPSSPFALALARHLHSIGAKMYGAFWCSHCLEQKEMFGKEAYEVLDYVECFPDGYRKGTKIAKACADAKIEGFPTWVINGQVRNYSLQVLSGEQELPQLAEASGFKFNETSQPS</sequence>
<keyword evidence="9" id="KW-0676">Redox-active center</keyword>
<feature type="transmembrane region" description="Helical" evidence="11">
    <location>
        <begin position="129"/>
        <end position="151"/>
    </location>
</feature>
<dbReference type="PANTHER" id="PTHR34573">
    <property type="entry name" value="VKC DOMAIN-CONTAINING PROTEIN"/>
    <property type="match status" value="1"/>
</dbReference>
<dbReference type="GO" id="GO:0016491">
    <property type="term" value="F:oxidoreductase activity"/>
    <property type="evidence" value="ECO:0007669"/>
    <property type="project" value="UniProtKB-KW"/>
</dbReference>
<feature type="region of interest" description="Disordered" evidence="10">
    <location>
        <begin position="1"/>
        <end position="20"/>
    </location>
</feature>
<keyword evidence="6" id="KW-0560">Oxidoreductase</keyword>
<evidence type="ECO:0000256" key="8">
    <source>
        <dbReference type="ARBA" id="ARBA00023157"/>
    </source>
</evidence>
<evidence type="ECO:0000256" key="9">
    <source>
        <dbReference type="ARBA" id="ARBA00023284"/>
    </source>
</evidence>
<evidence type="ECO:0000256" key="5">
    <source>
        <dbReference type="ARBA" id="ARBA00022989"/>
    </source>
</evidence>
<dbReference type="OrthoDB" id="343052at2759"/>
<dbReference type="Gene3D" id="1.20.1440.130">
    <property type="entry name" value="VKOR domain"/>
    <property type="match status" value="1"/>
</dbReference>
<organism evidence="13 14">
    <name type="scientific">Turnera subulata</name>
    <dbReference type="NCBI Taxonomy" id="218843"/>
    <lineage>
        <taxon>Eukaryota</taxon>
        <taxon>Viridiplantae</taxon>
        <taxon>Streptophyta</taxon>
        <taxon>Embryophyta</taxon>
        <taxon>Tracheophyta</taxon>
        <taxon>Spermatophyta</taxon>
        <taxon>Magnoliopsida</taxon>
        <taxon>eudicotyledons</taxon>
        <taxon>Gunneridae</taxon>
        <taxon>Pentapetalae</taxon>
        <taxon>rosids</taxon>
        <taxon>fabids</taxon>
        <taxon>Malpighiales</taxon>
        <taxon>Passifloraceae</taxon>
        <taxon>Turnera</taxon>
    </lineage>
</organism>
<keyword evidence="14" id="KW-1185">Reference proteome</keyword>
<evidence type="ECO:0000256" key="6">
    <source>
        <dbReference type="ARBA" id="ARBA00023002"/>
    </source>
</evidence>
<proteinExistence type="inferred from homology"/>
<keyword evidence="7 11" id="KW-0472">Membrane</keyword>
<evidence type="ECO:0000256" key="11">
    <source>
        <dbReference type="SAM" id="Phobius"/>
    </source>
</evidence>
<keyword evidence="4" id="KW-0874">Quinone</keyword>
<dbReference type="GO" id="GO:0048038">
    <property type="term" value="F:quinone binding"/>
    <property type="evidence" value="ECO:0007669"/>
    <property type="project" value="UniProtKB-KW"/>
</dbReference>
<feature type="domain" description="Vitamin K epoxide reductase" evidence="12">
    <location>
        <begin position="81"/>
        <end position="221"/>
    </location>
</feature>
<feature type="compositionally biased region" description="Low complexity" evidence="10">
    <location>
        <begin position="68"/>
        <end position="78"/>
    </location>
</feature>
<evidence type="ECO:0000256" key="10">
    <source>
        <dbReference type="SAM" id="MobiDB-lite"/>
    </source>
</evidence>
<dbReference type="InterPro" id="IPR038354">
    <property type="entry name" value="VKOR_sf"/>
</dbReference>
<dbReference type="EMBL" id="JAKUCV010002721">
    <property type="protein sequence ID" value="KAJ4841626.1"/>
    <property type="molecule type" value="Genomic_DNA"/>
</dbReference>
<name>A0A9Q0G492_9ROSI</name>
<dbReference type="InterPro" id="IPR036249">
    <property type="entry name" value="Thioredoxin-like_sf"/>
</dbReference>
<evidence type="ECO:0000313" key="13">
    <source>
        <dbReference type="EMBL" id="KAJ4841626.1"/>
    </source>
</evidence>
<keyword evidence="8" id="KW-1015">Disulfide bond</keyword>
<evidence type="ECO:0000256" key="2">
    <source>
        <dbReference type="ARBA" id="ARBA00006214"/>
    </source>
</evidence>
<evidence type="ECO:0000256" key="1">
    <source>
        <dbReference type="ARBA" id="ARBA00004141"/>
    </source>
</evidence>
<keyword evidence="3 11" id="KW-0812">Transmembrane</keyword>
<evidence type="ECO:0000256" key="4">
    <source>
        <dbReference type="ARBA" id="ARBA00022719"/>
    </source>
</evidence>
<comment type="subcellular location">
    <subcellularLocation>
        <location evidence="1">Membrane</location>
        <topology evidence="1">Multi-pass membrane protein</topology>
    </subcellularLocation>
</comment>
<gene>
    <name evidence="13" type="ORF">Tsubulata_004921</name>
</gene>
<dbReference type="SMART" id="SM00756">
    <property type="entry name" value="VKc"/>
    <property type="match status" value="1"/>
</dbReference>
<dbReference type="SUPFAM" id="SSF52833">
    <property type="entry name" value="Thioredoxin-like"/>
    <property type="match status" value="1"/>
</dbReference>
<feature type="transmembrane region" description="Helical" evidence="11">
    <location>
        <begin position="195"/>
        <end position="218"/>
    </location>
</feature>
<dbReference type="Pfam" id="PF07884">
    <property type="entry name" value="VKOR"/>
    <property type="match status" value="1"/>
</dbReference>
<feature type="region of interest" description="Disordered" evidence="10">
    <location>
        <begin position="44"/>
        <end position="78"/>
    </location>
</feature>